<gene>
    <name evidence="2" type="ORF">HYG86_12840</name>
</gene>
<dbReference type="Proteomes" id="UP000516160">
    <property type="component" value="Chromosome"/>
</dbReference>
<evidence type="ECO:0000259" key="1">
    <source>
        <dbReference type="Pfam" id="PF01878"/>
    </source>
</evidence>
<dbReference type="InterPro" id="IPR047197">
    <property type="entry name" value="THYN1-like_EVE"/>
</dbReference>
<reference evidence="2 3" key="1">
    <citation type="submission" date="2020-07" db="EMBL/GenBank/DDBJ databases">
        <title>Alkalicella. sp. LB2 genome.</title>
        <authorList>
            <person name="Postec A."/>
            <person name="Quemeneur M."/>
        </authorList>
    </citation>
    <scope>NUCLEOTIDE SEQUENCE [LARGE SCALE GENOMIC DNA]</scope>
    <source>
        <strain evidence="2 3">LB2</strain>
    </source>
</reference>
<dbReference type="EMBL" id="CP058559">
    <property type="protein sequence ID" value="QNO15594.1"/>
    <property type="molecule type" value="Genomic_DNA"/>
</dbReference>
<dbReference type="CDD" id="cd21133">
    <property type="entry name" value="EVE"/>
    <property type="match status" value="1"/>
</dbReference>
<dbReference type="InterPro" id="IPR015947">
    <property type="entry name" value="PUA-like_sf"/>
</dbReference>
<organism evidence="2 3">
    <name type="scientific">Alkalicella caledoniensis</name>
    <dbReference type="NCBI Taxonomy" id="2731377"/>
    <lineage>
        <taxon>Bacteria</taxon>
        <taxon>Bacillati</taxon>
        <taxon>Bacillota</taxon>
        <taxon>Clostridia</taxon>
        <taxon>Eubacteriales</taxon>
        <taxon>Proteinivoracaceae</taxon>
        <taxon>Alkalicella</taxon>
    </lineage>
</organism>
<feature type="domain" description="EVE" evidence="1">
    <location>
        <begin position="2"/>
        <end position="131"/>
    </location>
</feature>
<dbReference type="AlphaFoldDB" id="A0A7G9WA82"/>
<dbReference type="Pfam" id="PF01878">
    <property type="entry name" value="EVE"/>
    <property type="match status" value="1"/>
</dbReference>
<evidence type="ECO:0000313" key="3">
    <source>
        <dbReference type="Proteomes" id="UP000516160"/>
    </source>
</evidence>
<dbReference type="InterPro" id="IPR002740">
    <property type="entry name" value="EVE_domain"/>
</dbReference>
<name>A0A7G9WA82_ALKCA</name>
<proteinExistence type="predicted"/>
<dbReference type="PANTHER" id="PTHR14087:SF7">
    <property type="entry name" value="THYMOCYTE NUCLEAR PROTEIN 1"/>
    <property type="match status" value="1"/>
</dbReference>
<dbReference type="RefSeq" id="WP_213165983.1">
    <property type="nucleotide sequence ID" value="NZ_CP058559.1"/>
</dbReference>
<dbReference type="KEGG" id="acae:HYG86_12840"/>
<evidence type="ECO:0000313" key="2">
    <source>
        <dbReference type="EMBL" id="QNO15594.1"/>
    </source>
</evidence>
<dbReference type="Gene3D" id="3.10.590.10">
    <property type="entry name" value="ph1033 like domains"/>
    <property type="match status" value="1"/>
</dbReference>
<keyword evidence="3" id="KW-1185">Reference proteome</keyword>
<sequence>MKYWLLKTEPDDYSLDDLKAEGVGMWDGVRNFKAAKYMKEMNEGDKVFIYHTGKEKQIVGIGIVAKESYLDPTDEKEKFVAVDISYLSELKRPVTLKEIKADPDFKEWELVNISRLSVMPVKKEYWEKILTLS</sequence>
<dbReference type="InterPro" id="IPR052181">
    <property type="entry name" value="5hmC_binding"/>
</dbReference>
<accession>A0A7G9WA82</accession>
<dbReference type="PANTHER" id="PTHR14087">
    <property type="entry name" value="THYMOCYTE NUCLEAR PROTEIN 1"/>
    <property type="match status" value="1"/>
</dbReference>
<protein>
    <submittedName>
        <fullName evidence="2">EVE domain-containing protein</fullName>
    </submittedName>
</protein>
<dbReference type="SUPFAM" id="SSF88697">
    <property type="entry name" value="PUA domain-like"/>
    <property type="match status" value="1"/>
</dbReference>